<dbReference type="SUPFAM" id="SSF48295">
    <property type="entry name" value="TrpR-like"/>
    <property type="match status" value="1"/>
</dbReference>
<evidence type="ECO:0000313" key="3">
    <source>
        <dbReference type="EMBL" id="ASG68253.1"/>
    </source>
</evidence>
<evidence type="ECO:0008006" key="6">
    <source>
        <dbReference type="Google" id="ProtNLM"/>
    </source>
</evidence>
<accession>A0ABN5AXL0</accession>
<protein>
    <recommendedName>
        <fullName evidence="6">Transposase</fullName>
    </recommendedName>
</protein>
<evidence type="ECO:0000313" key="1">
    <source>
        <dbReference type="EMBL" id="ASG67606.1"/>
    </source>
</evidence>
<gene>
    <name evidence="1" type="ORF">CDV26_03625</name>
    <name evidence="2" type="ORF">CDV26_04040</name>
    <name evidence="3" type="ORF">CDV26_07485</name>
    <name evidence="4" type="ORF">CDV26_09680</name>
</gene>
<dbReference type="InterPro" id="IPR010921">
    <property type="entry name" value="Trp_repressor/repl_initiator"/>
</dbReference>
<name>A0ABN5AXL0_9GAMM</name>
<dbReference type="EMBL" id="CP022132">
    <property type="protein sequence ID" value="ASG68253.1"/>
    <property type="molecule type" value="Genomic_DNA"/>
</dbReference>
<dbReference type="EMBL" id="CP022132">
    <property type="protein sequence ID" value="ASG68629.1"/>
    <property type="molecule type" value="Genomic_DNA"/>
</dbReference>
<organism evidence="2 5">
    <name type="scientific">Francisella halioticida</name>
    <dbReference type="NCBI Taxonomy" id="549298"/>
    <lineage>
        <taxon>Bacteria</taxon>
        <taxon>Pseudomonadati</taxon>
        <taxon>Pseudomonadota</taxon>
        <taxon>Gammaproteobacteria</taxon>
        <taxon>Thiotrichales</taxon>
        <taxon>Francisellaceae</taxon>
        <taxon>Francisella</taxon>
    </lineage>
</organism>
<reference evidence="2 5" key="1">
    <citation type="submission" date="2017-06" db="EMBL/GenBank/DDBJ databases">
        <title>Complete genome of Francisella halioticida.</title>
        <authorList>
            <person name="Sjodin A."/>
        </authorList>
    </citation>
    <scope>NUCLEOTIDE SEQUENCE [LARGE SCALE GENOMIC DNA]</scope>
    <source>
        <strain evidence="2 5">DSM 23729</strain>
    </source>
</reference>
<dbReference type="InterPro" id="IPR002514">
    <property type="entry name" value="Transposase_8"/>
</dbReference>
<keyword evidence="5" id="KW-1185">Reference proteome</keyword>
<dbReference type="InterPro" id="IPR036388">
    <property type="entry name" value="WH-like_DNA-bd_sf"/>
</dbReference>
<evidence type="ECO:0000313" key="5">
    <source>
        <dbReference type="Proteomes" id="UP000249910"/>
    </source>
</evidence>
<dbReference type="Proteomes" id="UP000249910">
    <property type="component" value="Chromosome"/>
</dbReference>
<dbReference type="EMBL" id="CP022132">
    <property type="protein sequence ID" value="ASG67606.1"/>
    <property type="molecule type" value="Genomic_DNA"/>
</dbReference>
<evidence type="ECO:0000313" key="2">
    <source>
        <dbReference type="EMBL" id="ASG67671.1"/>
    </source>
</evidence>
<dbReference type="Gene3D" id="1.10.10.10">
    <property type="entry name" value="Winged helix-like DNA-binding domain superfamily/Winged helix DNA-binding domain"/>
    <property type="match status" value="1"/>
</dbReference>
<sequence>MSKKRVTYTADFKAKVIIELLEGDMTVNEIASKYDLLPKNVHNWKQ</sequence>
<evidence type="ECO:0000313" key="4">
    <source>
        <dbReference type="EMBL" id="ASG68629.1"/>
    </source>
</evidence>
<dbReference type="RefSeq" id="WP_088772134.1">
    <property type="nucleotide sequence ID" value="NZ_AP023082.1"/>
</dbReference>
<dbReference type="Pfam" id="PF01527">
    <property type="entry name" value="HTH_Tnp_1"/>
    <property type="match status" value="1"/>
</dbReference>
<dbReference type="EMBL" id="CP022132">
    <property type="protein sequence ID" value="ASG67671.1"/>
    <property type="molecule type" value="Genomic_DNA"/>
</dbReference>
<proteinExistence type="predicted"/>